<name>A0A2G9T392_TELCI</name>
<dbReference type="GO" id="GO:0006620">
    <property type="term" value="P:post-translational protein targeting to endoplasmic reticulum membrane"/>
    <property type="evidence" value="ECO:0007669"/>
    <property type="project" value="TreeGrafter"/>
</dbReference>
<dbReference type="GO" id="GO:0008320">
    <property type="term" value="F:protein transmembrane transporter activity"/>
    <property type="evidence" value="ECO:0007669"/>
    <property type="project" value="TreeGrafter"/>
</dbReference>
<dbReference type="AlphaFoldDB" id="A0A2G9T392"/>
<dbReference type="InterPro" id="IPR036869">
    <property type="entry name" value="J_dom_sf"/>
</dbReference>
<dbReference type="SUPFAM" id="SSF46565">
    <property type="entry name" value="Chaperone J-domain"/>
    <property type="match status" value="1"/>
</dbReference>
<dbReference type="PANTHER" id="PTHR24075">
    <property type="entry name" value="SEC63 DOMAIN-CONTAINING"/>
    <property type="match status" value="1"/>
</dbReference>
<dbReference type="Proteomes" id="UP000230423">
    <property type="component" value="Unassembled WGS sequence"/>
</dbReference>
<sequence>AMGRASFEYDELLLLAWVVFALIVKKVTEIEVTHEEYNPYQILGLDQGADTAAVRKAYRELSKKLHPDRGGDAQMFDRIAKAYQALTDEESRENWEKY</sequence>
<dbReference type="SMART" id="SM00271">
    <property type="entry name" value="DnaJ"/>
    <property type="match status" value="1"/>
</dbReference>
<dbReference type="PANTHER" id="PTHR24075:SF0">
    <property type="entry name" value="TRANSLOCATION PROTEIN SEC63 HOMOLOG"/>
    <property type="match status" value="1"/>
</dbReference>
<dbReference type="GO" id="GO:0006614">
    <property type="term" value="P:SRP-dependent cotranslational protein targeting to membrane"/>
    <property type="evidence" value="ECO:0007669"/>
    <property type="project" value="TreeGrafter"/>
</dbReference>
<evidence type="ECO:0000259" key="2">
    <source>
        <dbReference type="PROSITE" id="PS50076"/>
    </source>
</evidence>
<feature type="chain" id="PRO_5013607567" evidence="1">
    <location>
        <begin position="30"/>
        <end position="98"/>
    </location>
</feature>
<organism evidence="3 4">
    <name type="scientific">Teladorsagia circumcincta</name>
    <name type="common">Brown stomach worm</name>
    <name type="synonym">Ostertagia circumcincta</name>
    <dbReference type="NCBI Taxonomy" id="45464"/>
    <lineage>
        <taxon>Eukaryota</taxon>
        <taxon>Metazoa</taxon>
        <taxon>Ecdysozoa</taxon>
        <taxon>Nematoda</taxon>
        <taxon>Chromadorea</taxon>
        <taxon>Rhabditida</taxon>
        <taxon>Rhabditina</taxon>
        <taxon>Rhabditomorpha</taxon>
        <taxon>Strongyloidea</taxon>
        <taxon>Trichostrongylidae</taxon>
        <taxon>Teladorsagia</taxon>
    </lineage>
</organism>
<keyword evidence="4" id="KW-1185">Reference proteome</keyword>
<dbReference type="InterPro" id="IPR001623">
    <property type="entry name" value="DnaJ_domain"/>
</dbReference>
<dbReference type="CDD" id="cd06257">
    <property type="entry name" value="DnaJ"/>
    <property type="match status" value="1"/>
</dbReference>
<protein>
    <submittedName>
        <fullName evidence="3">DnaJ domain protein</fullName>
    </submittedName>
</protein>
<feature type="non-terminal residue" evidence="3">
    <location>
        <position position="98"/>
    </location>
</feature>
<dbReference type="GO" id="GO:0003723">
    <property type="term" value="F:RNA binding"/>
    <property type="evidence" value="ECO:0007669"/>
    <property type="project" value="TreeGrafter"/>
</dbReference>
<evidence type="ECO:0000256" key="1">
    <source>
        <dbReference type="SAM" id="SignalP"/>
    </source>
</evidence>
<evidence type="ECO:0000313" key="3">
    <source>
        <dbReference type="EMBL" id="PIO52394.1"/>
    </source>
</evidence>
<feature type="non-terminal residue" evidence="3">
    <location>
        <position position="1"/>
    </location>
</feature>
<gene>
    <name evidence="3" type="ORF">TELCIR_26300</name>
</gene>
<accession>A0A2G9T392</accession>
<dbReference type="PROSITE" id="PS50076">
    <property type="entry name" value="DNAJ_2"/>
    <property type="match status" value="1"/>
</dbReference>
<proteinExistence type="predicted"/>
<dbReference type="PRINTS" id="PR00625">
    <property type="entry name" value="JDOMAIN"/>
</dbReference>
<feature type="domain" description="J" evidence="2">
    <location>
        <begin position="38"/>
        <end position="98"/>
    </location>
</feature>
<dbReference type="GO" id="GO:0031207">
    <property type="term" value="C:Sec62/Sec63 complex"/>
    <property type="evidence" value="ECO:0007669"/>
    <property type="project" value="TreeGrafter"/>
</dbReference>
<reference evidence="3 4" key="1">
    <citation type="submission" date="2015-09" db="EMBL/GenBank/DDBJ databases">
        <title>Draft genome of the parasitic nematode Teladorsagia circumcincta isolate WARC Sus (inbred).</title>
        <authorList>
            <person name="Mitreva M."/>
        </authorList>
    </citation>
    <scope>NUCLEOTIDE SEQUENCE [LARGE SCALE GENOMIC DNA]</scope>
    <source>
        <strain evidence="3 4">S</strain>
    </source>
</reference>
<feature type="signal peptide" evidence="1">
    <location>
        <begin position="1"/>
        <end position="29"/>
    </location>
</feature>
<dbReference type="Pfam" id="PF00226">
    <property type="entry name" value="DnaJ"/>
    <property type="match status" value="1"/>
</dbReference>
<evidence type="ECO:0000313" key="4">
    <source>
        <dbReference type="Proteomes" id="UP000230423"/>
    </source>
</evidence>
<dbReference type="OrthoDB" id="5850326at2759"/>
<dbReference type="EMBL" id="KZ428125">
    <property type="protein sequence ID" value="PIO52394.1"/>
    <property type="molecule type" value="Genomic_DNA"/>
</dbReference>
<keyword evidence="1" id="KW-0732">Signal</keyword>
<dbReference type="Gene3D" id="1.10.287.110">
    <property type="entry name" value="DnaJ domain"/>
    <property type="match status" value="1"/>
</dbReference>